<dbReference type="Pfam" id="PF01381">
    <property type="entry name" value="HTH_3"/>
    <property type="match status" value="1"/>
</dbReference>
<dbReference type="Proteomes" id="UP000609802">
    <property type="component" value="Unassembled WGS sequence"/>
</dbReference>
<evidence type="ECO:0000313" key="4">
    <source>
        <dbReference type="Proteomes" id="UP000609802"/>
    </source>
</evidence>
<dbReference type="Gene3D" id="1.10.260.40">
    <property type="entry name" value="lambda repressor-like DNA-binding domains"/>
    <property type="match status" value="1"/>
</dbReference>
<evidence type="ECO:0000259" key="2">
    <source>
        <dbReference type="PROSITE" id="PS50943"/>
    </source>
</evidence>
<dbReference type="CDD" id="cd02209">
    <property type="entry name" value="cupin_XRE_C"/>
    <property type="match status" value="1"/>
</dbReference>
<dbReference type="InterPro" id="IPR050807">
    <property type="entry name" value="TransReg_Diox_bact_type"/>
</dbReference>
<feature type="domain" description="HTH cro/C1-type" evidence="2">
    <location>
        <begin position="23"/>
        <end position="77"/>
    </location>
</feature>
<sequence length="198" mass="21790">MSNATVQAAEKQKDQPALLGAAIRHRRKAMGKTLVEVAKDAELTTGFISQVERGISSPSLASLLSIAASLQTSIEQLLSVPEEYSEHIQKDKRQTYSLGLNGRLYEKLGPGFAGALFHPSIIHRPPGHVSEKMCHVGEVFCYLMEGQIEYHLGDEVHVMSAGDTIHHDTSKPHYSKVISDTETVEMWISSTPIRSIPE</sequence>
<protein>
    <recommendedName>
        <fullName evidence="2">HTH cro/C1-type domain-containing protein</fullName>
    </recommendedName>
</protein>
<dbReference type="SUPFAM" id="SSF47413">
    <property type="entry name" value="lambda repressor-like DNA-binding domains"/>
    <property type="match status" value="1"/>
</dbReference>
<dbReference type="SMART" id="SM00530">
    <property type="entry name" value="HTH_XRE"/>
    <property type="match status" value="1"/>
</dbReference>
<evidence type="ECO:0000256" key="1">
    <source>
        <dbReference type="ARBA" id="ARBA00023125"/>
    </source>
</evidence>
<dbReference type="InterPro" id="IPR011051">
    <property type="entry name" value="RmlC_Cupin_sf"/>
</dbReference>
<comment type="caution">
    <text evidence="3">The sequence shown here is derived from an EMBL/GenBank/DDBJ whole genome shotgun (WGS) entry which is preliminary data.</text>
</comment>
<keyword evidence="4" id="KW-1185">Reference proteome</keyword>
<dbReference type="InterPro" id="IPR001387">
    <property type="entry name" value="Cro/C1-type_HTH"/>
</dbReference>
<proteinExistence type="predicted"/>
<dbReference type="PANTHER" id="PTHR46797">
    <property type="entry name" value="HTH-TYPE TRANSCRIPTIONAL REGULATOR"/>
    <property type="match status" value="1"/>
</dbReference>
<gene>
    <name evidence="3" type="ORF">GCM10016455_29010</name>
</gene>
<dbReference type="InterPro" id="IPR014710">
    <property type="entry name" value="RmlC-like_jellyroll"/>
</dbReference>
<dbReference type="SUPFAM" id="SSF51182">
    <property type="entry name" value="RmlC-like cupins"/>
    <property type="match status" value="1"/>
</dbReference>
<name>A0ABQ3J7N0_9RHOB</name>
<dbReference type="CDD" id="cd00093">
    <property type="entry name" value="HTH_XRE"/>
    <property type="match status" value="1"/>
</dbReference>
<dbReference type="Gene3D" id="2.60.120.10">
    <property type="entry name" value="Jelly Rolls"/>
    <property type="match status" value="1"/>
</dbReference>
<dbReference type="InterPro" id="IPR010982">
    <property type="entry name" value="Lambda_DNA-bd_dom_sf"/>
</dbReference>
<keyword evidence="1" id="KW-0238">DNA-binding</keyword>
<organism evidence="3 4">
    <name type="scientific">Aliiroseovarius zhejiangensis</name>
    <dbReference type="NCBI Taxonomy" id="1632025"/>
    <lineage>
        <taxon>Bacteria</taxon>
        <taxon>Pseudomonadati</taxon>
        <taxon>Pseudomonadota</taxon>
        <taxon>Alphaproteobacteria</taxon>
        <taxon>Rhodobacterales</taxon>
        <taxon>Paracoccaceae</taxon>
        <taxon>Aliiroseovarius</taxon>
    </lineage>
</organism>
<dbReference type="Pfam" id="PF07883">
    <property type="entry name" value="Cupin_2"/>
    <property type="match status" value="1"/>
</dbReference>
<dbReference type="RefSeq" id="WP_191287265.1">
    <property type="nucleotide sequence ID" value="NZ_BNCH01000008.1"/>
</dbReference>
<accession>A0ABQ3J7N0</accession>
<dbReference type="PANTHER" id="PTHR46797:SF25">
    <property type="entry name" value="TRANSCRIPTIONAL REGULATOR"/>
    <property type="match status" value="1"/>
</dbReference>
<dbReference type="EMBL" id="BNCH01000008">
    <property type="protein sequence ID" value="GHF06056.1"/>
    <property type="molecule type" value="Genomic_DNA"/>
</dbReference>
<evidence type="ECO:0000313" key="3">
    <source>
        <dbReference type="EMBL" id="GHF06056.1"/>
    </source>
</evidence>
<reference evidence="4" key="1">
    <citation type="journal article" date="2019" name="Int. J. Syst. Evol. Microbiol.">
        <title>The Global Catalogue of Microorganisms (GCM) 10K type strain sequencing project: providing services to taxonomists for standard genome sequencing and annotation.</title>
        <authorList>
            <consortium name="The Broad Institute Genomics Platform"/>
            <consortium name="The Broad Institute Genome Sequencing Center for Infectious Disease"/>
            <person name="Wu L."/>
            <person name="Ma J."/>
        </authorList>
    </citation>
    <scope>NUCLEOTIDE SEQUENCE [LARGE SCALE GENOMIC DNA]</scope>
    <source>
        <strain evidence="4">KCTC 42443</strain>
    </source>
</reference>
<dbReference type="PROSITE" id="PS50943">
    <property type="entry name" value="HTH_CROC1"/>
    <property type="match status" value="1"/>
</dbReference>
<dbReference type="InterPro" id="IPR013096">
    <property type="entry name" value="Cupin_2"/>
</dbReference>